<dbReference type="AlphaFoldDB" id="A0A0F9I8K4"/>
<accession>A0A0F9I8K4</accession>
<organism evidence="1">
    <name type="scientific">marine sediment metagenome</name>
    <dbReference type="NCBI Taxonomy" id="412755"/>
    <lineage>
        <taxon>unclassified sequences</taxon>
        <taxon>metagenomes</taxon>
        <taxon>ecological metagenomes</taxon>
    </lineage>
</organism>
<name>A0A0F9I8K4_9ZZZZ</name>
<protein>
    <submittedName>
        <fullName evidence="1">Uncharacterized protein</fullName>
    </submittedName>
</protein>
<gene>
    <name evidence="1" type="ORF">LCGC14_1610980</name>
</gene>
<evidence type="ECO:0000313" key="1">
    <source>
        <dbReference type="EMBL" id="KKM23852.1"/>
    </source>
</evidence>
<dbReference type="EMBL" id="LAZR01013041">
    <property type="protein sequence ID" value="KKM23852.1"/>
    <property type="molecule type" value="Genomic_DNA"/>
</dbReference>
<proteinExistence type="predicted"/>
<sequence length="165" mass="18065">MPTQRHQLSCDHCHAEFTAEHKLAQPGGSMRTMPVELDCHAEERRLCAKEVPWLVLDVLAGFLPNRQESLTFPPTLPASTGPNQAGVRRGPTPACASIRGHYRTVPARHSGVAACGRRHSRALGHANVRILWTFVRAWAPPCARRLAAALAGGLRAWHWHSPSPG</sequence>
<comment type="caution">
    <text evidence="1">The sequence shown here is derived from an EMBL/GenBank/DDBJ whole genome shotgun (WGS) entry which is preliminary data.</text>
</comment>
<reference evidence="1" key="1">
    <citation type="journal article" date="2015" name="Nature">
        <title>Complex archaea that bridge the gap between prokaryotes and eukaryotes.</title>
        <authorList>
            <person name="Spang A."/>
            <person name="Saw J.H."/>
            <person name="Jorgensen S.L."/>
            <person name="Zaremba-Niedzwiedzka K."/>
            <person name="Martijn J."/>
            <person name="Lind A.E."/>
            <person name="van Eijk R."/>
            <person name="Schleper C."/>
            <person name="Guy L."/>
            <person name="Ettema T.J."/>
        </authorList>
    </citation>
    <scope>NUCLEOTIDE SEQUENCE</scope>
</reference>